<evidence type="ECO:0000256" key="11">
    <source>
        <dbReference type="SAM" id="Coils"/>
    </source>
</evidence>
<proteinExistence type="inferred from homology"/>
<evidence type="ECO:0000256" key="3">
    <source>
        <dbReference type="ARBA" id="ARBA00014910"/>
    </source>
</evidence>
<reference evidence="13" key="1">
    <citation type="submission" date="2025-08" db="UniProtKB">
        <authorList>
            <consortium name="Ensembl"/>
        </authorList>
    </citation>
    <scope>IDENTIFICATION</scope>
</reference>
<comment type="subcellular location">
    <subcellularLocation>
        <location evidence="1">Cytoplasm</location>
        <location evidence="1">Cytoskeleton</location>
        <location evidence="1">Microtubule organizing center</location>
        <location evidence="1">Centrosome</location>
        <location evidence="1">Centriole</location>
    </subcellularLocation>
</comment>
<comment type="function">
    <text evidence="10">Essential for the assembly of the distal half of centrioles, required for centriole elongation. Acts as a negative regulator of centriole elongation.</text>
</comment>
<sequence length="537" mass="58327">MSSDEAEGSSPVLPKDSDGGSSVSSALQDEYEELLRYAVVTPKFEVDPARQPRHASQAPADGRIAGLMDATRSRPLVGSTAKWAGERLSSSEVPSAGVAPREHSARVLASAEEMPIRASVVSAVDLEEVHSEPESSGSSIPEPGVTAVTEMFVSEEQLSRMEQVLDTWSDNLKVHVMAELRKWKLVFMEQHRLELKRERQRHAAQVARLSAQTDSLKELLRTYETSNQRKDEAHAAKVAEQHYLLQLKRKVWAAWRSPIQARWKQHVERACQARAEAVCAQLSANHEAQLAQCTEELEEARGEIRRLHAERERFEESMKKAFMRGVCALNMEAMSVFQGAEARPDHDLQPAPDAPRSSSSVCFQPQPNPPARSSPVHFESATPPSLAHDDADPASQFMSQSGSGAGPFRSVEGFPSTTSVSTVLPPGGAAATHKQPGTRVVTSAQQKAAKTITARITGRPDLRGRASRVAGSLQVMGVDPPMSSVIVERHHPVTQLTVSQATAAKFPRSSQGSAGGRGPAHHGRAPTSQIHSIKLVE</sequence>
<keyword evidence="5" id="KW-0677">Repeat</keyword>
<dbReference type="PANTHER" id="PTHR28618">
    <property type="entry name" value="CENTROSOMAL PROTEIN POC5"/>
    <property type="match status" value="1"/>
</dbReference>
<dbReference type="GeneTree" id="ENSGT00940000164571"/>
<protein>
    <recommendedName>
        <fullName evidence="3">Centrosomal protein POC5</fullName>
    </recommendedName>
    <alternativeName>
        <fullName evidence="9">Protein of centriole 5</fullName>
    </alternativeName>
</protein>
<evidence type="ECO:0000313" key="13">
    <source>
        <dbReference type="Ensembl" id="ENSPKIP00000011454.1"/>
    </source>
</evidence>
<dbReference type="Proteomes" id="UP000261540">
    <property type="component" value="Unplaced"/>
</dbReference>
<evidence type="ECO:0000256" key="1">
    <source>
        <dbReference type="ARBA" id="ARBA00004114"/>
    </source>
</evidence>
<dbReference type="AlphaFoldDB" id="A0A3B3QZV8"/>
<dbReference type="InterPro" id="IPR033351">
    <property type="entry name" value="POC5"/>
</dbReference>
<keyword evidence="7" id="KW-0206">Cytoskeleton</keyword>
<feature type="region of interest" description="Disordered" evidence="12">
    <location>
        <begin position="501"/>
        <end position="537"/>
    </location>
</feature>
<evidence type="ECO:0000256" key="5">
    <source>
        <dbReference type="ARBA" id="ARBA00022737"/>
    </source>
</evidence>
<feature type="compositionally biased region" description="Polar residues" evidence="12">
    <location>
        <begin position="356"/>
        <end position="365"/>
    </location>
</feature>
<reference evidence="13" key="2">
    <citation type="submission" date="2025-09" db="UniProtKB">
        <authorList>
            <consortium name="Ensembl"/>
        </authorList>
    </citation>
    <scope>IDENTIFICATION</scope>
</reference>
<evidence type="ECO:0000256" key="8">
    <source>
        <dbReference type="ARBA" id="ARBA00023306"/>
    </source>
</evidence>
<name>A0A3B3QZV8_9TELE</name>
<dbReference type="PANTHER" id="PTHR28618:SF1">
    <property type="entry name" value="CENTROSOMAL PROTEIN POC5"/>
    <property type="match status" value="1"/>
</dbReference>
<evidence type="ECO:0000256" key="2">
    <source>
        <dbReference type="ARBA" id="ARBA00010411"/>
    </source>
</evidence>
<comment type="similarity">
    <text evidence="2">Belongs to the POC5 family.</text>
</comment>
<dbReference type="Ensembl" id="ENSPKIT00000023398.1">
    <property type="protein sequence ID" value="ENSPKIP00000011454.1"/>
    <property type="gene ID" value="ENSPKIG00000018516.1"/>
</dbReference>
<feature type="coiled-coil region" evidence="11">
    <location>
        <begin position="283"/>
        <end position="317"/>
    </location>
</feature>
<feature type="region of interest" description="Disordered" evidence="12">
    <location>
        <begin position="1"/>
        <end position="27"/>
    </location>
</feature>
<evidence type="ECO:0000256" key="7">
    <source>
        <dbReference type="ARBA" id="ARBA00023212"/>
    </source>
</evidence>
<accession>A0A3B3QZV8</accession>
<organism evidence="13 14">
    <name type="scientific">Paramormyrops kingsleyae</name>
    <dbReference type="NCBI Taxonomy" id="1676925"/>
    <lineage>
        <taxon>Eukaryota</taxon>
        <taxon>Metazoa</taxon>
        <taxon>Chordata</taxon>
        <taxon>Craniata</taxon>
        <taxon>Vertebrata</taxon>
        <taxon>Euteleostomi</taxon>
        <taxon>Actinopterygii</taxon>
        <taxon>Neopterygii</taxon>
        <taxon>Teleostei</taxon>
        <taxon>Osteoglossocephala</taxon>
        <taxon>Osteoglossomorpha</taxon>
        <taxon>Osteoglossiformes</taxon>
        <taxon>Mormyridae</taxon>
        <taxon>Paramormyrops</taxon>
    </lineage>
</organism>
<evidence type="ECO:0000256" key="4">
    <source>
        <dbReference type="ARBA" id="ARBA00022490"/>
    </source>
</evidence>
<feature type="region of interest" description="Disordered" evidence="12">
    <location>
        <begin position="45"/>
        <end position="64"/>
    </location>
</feature>
<feature type="compositionally biased region" description="Polar residues" evidence="12">
    <location>
        <begin position="501"/>
        <end position="512"/>
    </location>
</feature>
<dbReference type="GO" id="GO:0005814">
    <property type="term" value="C:centriole"/>
    <property type="evidence" value="ECO:0007669"/>
    <property type="project" value="UniProtKB-SubCell"/>
</dbReference>
<evidence type="ECO:0000313" key="14">
    <source>
        <dbReference type="Proteomes" id="UP000261540"/>
    </source>
</evidence>
<feature type="region of interest" description="Disordered" evidence="12">
    <location>
        <begin position="343"/>
        <end position="440"/>
    </location>
</feature>
<keyword evidence="8" id="KW-0131">Cell cycle</keyword>
<evidence type="ECO:0000256" key="6">
    <source>
        <dbReference type="ARBA" id="ARBA00023054"/>
    </source>
</evidence>
<keyword evidence="6 11" id="KW-0175">Coiled coil</keyword>
<dbReference type="GO" id="GO:0032391">
    <property type="term" value="C:photoreceptor connecting cilium"/>
    <property type="evidence" value="ECO:0007669"/>
    <property type="project" value="TreeGrafter"/>
</dbReference>
<keyword evidence="14" id="KW-1185">Reference proteome</keyword>
<evidence type="ECO:0000256" key="10">
    <source>
        <dbReference type="ARBA" id="ARBA00049959"/>
    </source>
</evidence>
<evidence type="ECO:0000256" key="12">
    <source>
        <dbReference type="SAM" id="MobiDB-lite"/>
    </source>
</evidence>
<feature type="coiled-coil region" evidence="11">
    <location>
        <begin position="192"/>
        <end position="236"/>
    </location>
</feature>
<evidence type="ECO:0000256" key="9">
    <source>
        <dbReference type="ARBA" id="ARBA00031694"/>
    </source>
</evidence>
<keyword evidence="4" id="KW-0963">Cytoplasm</keyword>
<dbReference type="GO" id="GO:0042462">
    <property type="term" value="P:eye photoreceptor cell development"/>
    <property type="evidence" value="ECO:0007669"/>
    <property type="project" value="TreeGrafter"/>
</dbReference>